<keyword evidence="9" id="KW-0472">Membrane</keyword>
<dbReference type="GO" id="GO:0015031">
    <property type="term" value="P:protein transport"/>
    <property type="evidence" value="ECO:0007669"/>
    <property type="project" value="UniProtKB-KW"/>
</dbReference>
<dbReference type="GO" id="GO:0055085">
    <property type="term" value="P:transmembrane transport"/>
    <property type="evidence" value="ECO:0007669"/>
    <property type="project" value="InterPro"/>
</dbReference>
<dbReference type="SUPFAM" id="SSF82185">
    <property type="entry name" value="Histone H3 K4-specific methyltransferase SET7/9 N-terminal domain"/>
    <property type="match status" value="1"/>
</dbReference>
<dbReference type="PANTHER" id="PTHR33446:SF2">
    <property type="entry name" value="PROTEIN TONB"/>
    <property type="match status" value="1"/>
</dbReference>
<name>A0A562U0T6_9SPHI</name>
<keyword evidence="8" id="KW-1133">Transmembrane helix</keyword>
<dbReference type="SUPFAM" id="SSF74653">
    <property type="entry name" value="TolA/TonB C-terminal domain"/>
    <property type="match status" value="1"/>
</dbReference>
<evidence type="ECO:0000256" key="2">
    <source>
        <dbReference type="ARBA" id="ARBA00006555"/>
    </source>
</evidence>
<dbReference type="InterPro" id="IPR006260">
    <property type="entry name" value="TonB/TolA_C"/>
</dbReference>
<evidence type="ECO:0000313" key="13">
    <source>
        <dbReference type="Proteomes" id="UP000317010"/>
    </source>
</evidence>
<dbReference type="Gene3D" id="3.30.1150.10">
    <property type="match status" value="1"/>
</dbReference>
<protein>
    <submittedName>
        <fullName evidence="12">TonB family protein</fullName>
    </submittedName>
</protein>
<feature type="signal peptide" evidence="10">
    <location>
        <begin position="1"/>
        <end position="19"/>
    </location>
</feature>
<feature type="domain" description="TonB C-terminal" evidence="11">
    <location>
        <begin position="225"/>
        <end position="316"/>
    </location>
</feature>
<dbReference type="InterPro" id="IPR037682">
    <property type="entry name" value="TonB_C"/>
</dbReference>
<dbReference type="OrthoDB" id="649093at2"/>
<comment type="subcellular location">
    <subcellularLocation>
        <location evidence="1">Cell inner membrane</location>
        <topology evidence="1">Single-pass membrane protein</topology>
        <orientation evidence="1">Periplasmic side</orientation>
    </subcellularLocation>
</comment>
<dbReference type="Pfam" id="PF03544">
    <property type="entry name" value="TonB_C"/>
    <property type="match status" value="1"/>
</dbReference>
<dbReference type="EMBL" id="VLLI01000007">
    <property type="protein sequence ID" value="TWI99459.1"/>
    <property type="molecule type" value="Genomic_DNA"/>
</dbReference>
<dbReference type="GO" id="GO:0098797">
    <property type="term" value="C:plasma membrane protein complex"/>
    <property type="evidence" value="ECO:0007669"/>
    <property type="project" value="TreeGrafter"/>
</dbReference>
<proteinExistence type="inferred from homology"/>
<evidence type="ECO:0000256" key="6">
    <source>
        <dbReference type="ARBA" id="ARBA00022692"/>
    </source>
</evidence>
<keyword evidence="7" id="KW-0653">Protein transport</keyword>
<dbReference type="PROSITE" id="PS52015">
    <property type="entry name" value="TONB_CTD"/>
    <property type="match status" value="1"/>
</dbReference>
<dbReference type="InterPro" id="IPR051045">
    <property type="entry name" value="TonB-dependent_transducer"/>
</dbReference>
<keyword evidence="5" id="KW-0997">Cell inner membrane</keyword>
<evidence type="ECO:0000256" key="3">
    <source>
        <dbReference type="ARBA" id="ARBA00022448"/>
    </source>
</evidence>
<comment type="similarity">
    <text evidence="2">Belongs to the TonB family.</text>
</comment>
<evidence type="ECO:0000313" key="12">
    <source>
        <dbReference type="EMBL" id="TWI99459.1"/>
    </source>
</evidence>
<evidence type="ECO:0000256" key="8">
    <source>
        <dbReference type="ARBA" id="ARBA00022989"/>
    </source>
</evidence>
<dbReference type="NCBIfam" id="TIGR01352">
    <property type="entry name" value="tonB_Cterm"/>
    <property type="match status" value="1"/>
</dbReference>
<evidence type="ECO:0000256" key="5">
    <source>
        <dbReference type="ARBA" id="ARBA00022519"/>
    </source>
</evidence>
<evidence type="ECO:0000256" key="1">
    <source>
        <dbReference type="ARBA" id="ARBA00004383"/>
    </source>
</evidence>
<keyword evidence="6" id="KW-0812">Transmembrane</keyword>
<feature type="chain" id="PRO_5021746519" evidence="10">
    <location>
        <begin position="20"/>
        <end position="316"/>
    </location>
</feature>
<dbReference type="Gene3D" id="2.20.110.10">
    <property type="entry name" value="Histone H3 K4-specific methyltransferase SET7/9 N-terminal domain"/>
    <property type="match status" value="1"/>
</dbReference>
<evidence type="ECO:0000256" key="10">
    <source>
        <dbReference type="SAM" id="SignalP"/>
    </source>
</evidence>
<reference evidence="12 13" key="1">
    <citation type="submission" date="2019-07" db="EMBL/GenBank/DDBJ databases">
        <title>Genomic Encyclopedia of Archaeal and Bacterial Type Strains, Phase II (KMG-II): from individual species to whole genera.</title>
        <authorList>
            <person name="Goeker M."/>
        </authorList>
    </citation>
    <scope>NUCLEOTIDE SEQUENCE [LARGE SCALE GENOMIC DNA]</scope>
    <source>
        <strain evidence="12 13">ATCC BAA-1854</strain>
    </source>
</reference>
<gene>
    <name evidence="12" type="ORF">JN11_02776</name>
</gene>
<dbReference type="PANTHER" id="PTHR33446">
    <property type="entry name" value="PROTEIN TONB-RELATED"/>
    <property type="match status" value="1"/>
</dbReference>
<dbReference type="AlphaFoldDB" id="A0A562U0T6"/>
<dbReference type="Proteomes" id="UP000317010">
    <property type="component" value="Unassembled WGS sequence"/>
</dbReference>
<sequence length="316" mass="35539">MKPVFIFSILLLLAGNSFAQQLKTIFFKKNGTQVPTMDSAYYIRIISKPDSGSVLYNVSEFYKGGRQKLTGKSFKVNPLKFEGECLEFYQNGNKQRISFYSEDGKLTGQQTIFYPNGKTYIIRTYNGSDDDFLITANYDSLGKVFVQNGKGHYKAYDETFKQVDEEGAVKEGKRDGVWKGYSAVPHKANYTENYKDGHLINGKAVFDDGQITTYTTREVVPQFNGGLNAFSQYLSSSIHYPHDARKQNIQGKLVIDFVVDESGSVTSVKVVRTVCPSIDQEGVRVITESPKWIPGFQFGRPVRCAYTIPLAFALPE</sequence>
<dbReference type="GO" id="GO:0031992">
    <property type="term" value="F:energy transducer activity"/>
    <property type="evidence" value="ECO:0007669"/>
    <property type="project" value="TreeGrafter"/>
</dbReference>
<evidence type="ECO:0000256" key="9">
    <source>
        <dbReference type="ARBA" id="ARBA00023136"/>
    </source>
</evidence>
<keyword evidence="13" id="KW-1185">Reference proteome</keyword>
<evidence type="ECO:0000256" key="7">
    <source>
        <dbReference type="ARBA" id="ARBA00022927"/>
    </source>
</evidence>
<evidence type="ECO:0000259" key="11">
    <source>
        <dbReference type="PROSITE" id="PS52015"/>
    </source>
</evidence>
<keyword evidence="4" id="KW-1003">Cell membrane</keyword>
<accession>A0A562U0T6</accession>
<comment type="caution">
    <text evidence="12">The sequence shown here is derived from an EMBL/GenBank/DDBJ whole genome shotgun (WGS) entry which is preliminary data.</text>
</comment>
<evidence type="ECO:0000256" key="4">
    <source>
        <dbReference type="ARBA" id="ARBA00022475"/>
    </source>
</evidence>
<dbReference type="RefSeq" id="WP_144913378.1">
    <property type="nucleotide sequence ID" value="NZ_VLLI01000007.1"/>
</dbReference>
<keyword evidence="10" id="KW-0732">Signal</keyword>
<keyword evidence="3" id="KW-0813">Transport</keyword>
<organism evidence="12 13">
    <name type="scientific">Mucilaginibacter frigoritolerans</name>
    <dbReference type="NCBI Taxonomy" id="652788"/>
    <lineage>
        <taxon>Bacteria</taxon>
        <taxon>Pseudomonadati</taxon>
        <taxon>Bacteroidota</taxon>
        <taxon>Sphingobacteriia</taxon>
        <taxon>Sphingobacteriales</taxon>
        <taxon>Sphingobacteriaceae</taxon>
        <taxon>Mucilaginibacter</taxon>
    </lineage>
</organism>